<dbReference type="Proteomes" id="UP000617555">
    <property type="component" value="Unassembled WGS sequence"/>
</dbReference>
<dbReference type="RefSeq" id="WP_188741236.1">
    <property type="nucleotide sequence ID" value="NZ_BMII01000076.1"/>
</dbReference>
<comment type="caution">
    <text evidence="2">The sequence shown here is derived from an EMBL/GenBank/DDBJ whole genome shotgun (WGS) entry which is preliminary data.</text>
</comment>
<reference evidence="3" key="1">
    <citation type="journal article" date="2019" name="Int. J. Syst. Evol. Microbiol.">
        <title>The Global Catalogue of Microorganisms (GCM) 10K type strain sequencing project: providing services to taxonomists for standard genome sequencing and annotation.</title>
        <authorList>
            <consortium name="The Broad Institute Genomics Platform"/>
            <consortium name="The Broad Institute Genome Sequencing Center for Infectious Disease"/>
            <person name="Wu L."/>
            <person name="Ma J."/>
        </authorList>
    </citation>
    <scope>NUCLEOTIDE SEQUENCE [LARGE SCALE GENOMIC DNA]</scope>
    <source>
        <strain evidence="3">CGMCC 1.15339</strain>
    </source>
</reference>
<name>A0ABQ1JWN4_9GAMM</name>
<keyword evidence="1" id="KW-1133">Transmembrane helix</keyword>
<evidence type="ECO:0000313" key="2">
    <source>
        <dbReference type="EMBL" id="GGB77559.1"/>
    </source>
</evidence>
<dbReference type="EMBL" id="BMII01000076">
    <property type="protein sequence ID" value="GGB77559.1"/>
    <property type="molecule type" value="Genomic_DNA"/>
</dbReference>
<keyword evidence="1" id="KW-0472">Membrane</keyword>
<proteinExistence type="predicted"/>
<feature type="transmembrane region" description="Helical" evidence="1">
    <location>
        <begin position="30"/>
        <end position="48"/>
    </location>
</feature>
<keyword evidence="1" id="KW-0812">Transmembrane</keyword>
<keyword evidence="3" id="KW-1185">Reference proteome</keyword>
<sequence>MRILAALIGGLFIILGPLLSILFFTTYMTLIIEIISSLAFGVLFIYYAKTGRNLGDEIIKSLL</sequence>
<evidence type="ECO:0008006" key="4">
    <source>
        <dbReference type="Google" id="ProtNLM"/>
    </source>
</evidence>
<organism evidence="2 3">
    <name type="scientific">Shewanella inventionis</name>
    <dbReference type="NCBI Taxonomy" id="1738770"/>
    <lineage>
        <taxon>Bacteria</taxon>
        <taxon>Pseudomonadati</taxon>
        <taxon>Pseudomonadota</taxon>
        <taxon>Gammaproteobacteria</taxon>
        <taxon>Alteromonadales</taxon>
        <taxon>Shewanellaceae</taxon>
        <taxon>Shewanella</taxon>
    </lineage>
</organism>
<gene>
    <name evidence="2" type="ORF">GCM10011607_42150</name>
</gene>
<protein>
    <recommendedName>
        <fullName evidence="4">DUF1616 domain-containing protein</fullName>
    </recommendedName>
</protein>
<evidence type="ECO:0000313" key="3">
    <source>
        <dbReference type="Proteomes" id="UP000617555"/>
    </source>
</evidence>
<evidence type="ECO:0000256" key="1">
    <source>
        <dbReference type="SAM" id="Phobius"/>
    </source>
</evidence>
<accession>A0ABQ1JWN4</accession>